<dbReference type="InterPro" id="IPR006037">
    <property type="entry name" value="RCK_C"/>
</dbReference>
<dbReference type="Proteomes" id="UP000474024">
    <property type="component" value="Unassembled WGS sequence"/>
</dbReference>
<evidence type="ECO:0000259" key="4">
    <source>
        <dbReference type="PROSITE" id="PS51202"/>
    </source>
</evidence>
<keyword evidence="1" id="KW-0813">Transport</keyword>
<dbReference type="SUPFAM" id="SSF51735">
    <property type="entry name" value="NAD(P)-binding Rossmann-fold domains"/>
    <property type="match status" value="1"/>
</dbReference>
<dbReference type="AlphaFoldDB" id="A0A6L5YUP7"/>
<dbReference type="InterPro" id="IPR036291">
    <property type="entry name" value="NAD(P)-bd_dom_sf"/>
</dbReference>
<dbReference type="EMBL" id="VUNI01000029">
    <property type="protein sequence ID" value="MST75897.1"/>
    <property type="molecule type" value="Genomic_DNA"/>
</dbReference>
<dbReference type="Pfam" id="PF02254">
    <property type="entry name" value="TrkA_N"/>
    <property type="match status" value="1"/>
</dbReference>
<proteinExistence type="predicted"/>
<gene>
    <name evidence="5" type="ORF">FYJ75_13010</name>
</gene>
<dbReference type="InterPro" id="IPR003148">
    <property type="entry name" value="RCK_N"/>
</dbReference>
<evidence type="ECO:0000313" key="6">
    <source>
        <dbReference type="Proteomes" id="UP000474024"/>
    </source>
</evidence>
<dbReference type="Pfam" id="PF02080">
    <property type="entry name" value="TrkA_C"/>
    <property type="match status" value="1"/>
</dbReference>
<comment type="caution">
    <text evidence="5">The sequence shown here is derived from an EMBL/GenBank/DDBJ whole genome shotgun (WGS) entry which is preliminary data.</text>
</comment>
<dbReference type="PANTHER" id="PTHR43833">
    <property type="entry name" value="POTASSIUM CHANNEL PROTEIN 2-RELATED-RELATED"/>
    <property type="match status" value="1"/>
</dbReference>
<sequence>MLAGGGRVGYYLAESLLKSGIHVQIIEKDRERCEVLSTLLPNADIICGDASSHALLESEGVSECDALISMTGIDEINIIISLFANEIGIPHIITKIGHSENTAILNHLPVGSVICPKDLCCNAIVRYVRAIRNQSGAAVSVHSIANGLAEASEFVVDPNTRHCGVPLKDLHLKKGTLIVCISHNGKTEIPNGDSFFQVGDTVIIVTEAERVLLQMNDIFE</sequence>
<dbReference type="PROSITE" id="PS51201">
    <property type="entry name" value="RCK_N"/>
    <property type="match status" value="1"/>
</dbReference>
<dbReference type="Gene3D" id="3.40.50.720">
    <property type="entry name" value="NAD(P)-binding Rossmann-like Domain"/>
    <property type="match status" value="1"/>
</dbReference>
<dbReference type="Gene3D" id="3.30.70.1450">
    <property type="entry name" value="Regulator of K+ conductance, C-terminal domain"/>
    <property type="match status" value="1"/>
</dbReference>
<dbReference type="SUPFAM" id="SSF116726">
    <property type="entry name" value="TrkA C-terminal domain-like"/>
    <property type="match status" value="1"/>
</dbReference>
<dbReference type="InterPro" id="IPR050721">
    <property type="entry name" value="Trk_Ktr_HKT_K-transport"/>
</dbReference>
<protein>
    <submittedName>
        <fullName evidence="5">Uncharacterized protein</fullName>
    </submittedName>
</protein>
<dbReference type="PROSITE" id="PS51202">
    <property type="entry name" value="RCK_C"/>
    <property type="match status" value="1"/>
</dbReference>
<evidence type="ECO:0000256" key="2">
    <source>
        <dbReference type="ARBA" id="ARBA00023065"/>
    </source>
</evidence>
<evidence type="ECO:0000259" key="3">
    <source>
        <dbReference type="PROSITE" id="PS51201"/>
    </source>
</evidence>
<dbReference type="GO" id="GO:0006813">
    <property type="term" value="P:potassium ion transport"/>
    <property type="evidence" value="ECO:0007669"/>
    <property type="project" value="InterPro"/>
</dbReference>
<keyword evidence="6" id="KW-1185">Reference proteome</keyword>
<dbReference type="PANTHER" id="PTHR43833:SF5">
    <property type="entry name" value="TRK SYSTEM POTASSIUM UPTAKE PROTEIN TRKA"/>
    <property type="match status" value="1"/>
</dbReference>
<reference evidence="5 6" key="1">
    <citation type="submission" date="2019-08" db="EMBL/GenBank/DDBJ databases">
        <title>In-depth cultivation of the pig gut microbiome towards novel bacterial diversity and tailored functional studies.</title>
        <authorList>
            <person name="Wylensek D."/>
            <person name="Hitch T.C.A."/>
            <person name="Clavel T."/>
        </authorList>
    </citation>
    <scope>NUCLEOTIDE SEQUENCE [LARGE SCALE GENOMIC DNA]</scope>
    <source>
        <strain evidence="5 6">MUC/MUC-530-WT-4D</strain>
    </source>
</reference>
<feature type="domain" description="RCK N-terminal" evidence="3">
    <location>
        <begin position="1"/>
        <end position="114"/>
    </location>
</feature>
<dbReference type="RefSeq" id="WP_154430865.1">
    <property type="nucleotide sequence ID" value="NZ_VUNI01000029.1"/>
</dbReference>
<evidence type="ECO:0000256" key="1">
    <source>
        <dbReference type="ARBA" id="ARBA00022448"/>
    </source>
</evidence>
<organism evidence="5 6">
    <name type="scientific">Roseburia porci</name>
    <dbReference type="NCBI Taxonomy" id="2605790"/>
    <lineage>
        <taxon>Bacteria</taxon>
        <taxon>Bacillati</taxon>
        <taxon>Bacillota</taxon>
        <taxon>Clostridia</taxon>
        <taxon>Lachnospirales</taxon>
        <taxon>Lachnospiraceae</taxon>
        <taxon>Roseburia</taxon>
    </lineage>
</organism>
<accession>A0A6L5YUP7</accession>
<dbReference type="InterPro" id="IPR036721">
    <property type="entry name" value="RCK_C_sf"/>
</dbReference>
<dbReference type="GO" id="GO:0008324">
    <property type="term" value="F:monoatomic cation transmembrane transporter activity"/>
    <property type="evidence" value="ECO:0007669"/>
    <property type="project" value="InterPro"/>
</dbReference>
<evidence type="ECO:0000313" key="5">
    <source>
        <dbReference type="EMBL" id="MST75897.1"/>
    </source>
</evidence>
<keyword evidence="2" id="KW-0406">Ion transport</keyword>
<name>A0A6L5YUP7_9FIRM</name>
<feature type="domain" description="RCK C-terminal" evidence="4">
    <location>
        <begin position="139"/>
        <end position="220"/>
    </location>
</feature>